<dbReference type="SMART" id="SM00829">
    <property type="entry name" value="PKS_ER"/>
    <property type="match status" value="1"/>
</dbReference>
<organism evidence="5 6">
    <name type="scientific">Demequina capsici</name>
    <dbReference type="NCBI Taxonomy" id="3075620"/>
    <lineage>
        <taxon>Bacteria</taxon>
        <taxon>Bacillati</taxon>
        <taxon>Actinomycetota</taxon>
        <taxon>Actinomycetes</taxon>
        <taxon>Micrococcales</taxon>
        <taxon>Demequinaceae</taxon>
        <taxon>Demequina</taxon>
    </lineage>
</organism>
<reference evidence="5 6" key="1">
    <citation type="submission" date="2023-09" db="EMBL/GenBank/DDBJ databases">
        <title>Demequina sp. a novel bacteria isolated from Capsicum annuum.</title>
        <authorList>
            <person name="Humaira Z."/>
            <person name="Lee J."/>
            <person name="Cho D."/>
        </authorList>
    </citation>
    <scope>NUCLEOTIDE SEQUENCE [LARGE SCALE GENOMIC DNA]</scope>
    <source>
        <strain evidence="5 6">OYTSA14</strain>
    </source>
</reference>
<dbReference type="InterPro" id="IPR013149">
    <property type="entry name" value="ADH-like_C"/>
</dbReference>
<accession>A0AA96J7V0</accession>
<gene>
    <name evidence="5" type="ORF">RN606_05420</name>
</gene>
<evidence type="ECO:0000313" key="5">
    <source>
        <dbReference type="EMBL" id="WNM25587.1"/>
    </source>
</evidence>
<dbReference type="Gene3D" id="3.90.180.10">
    <property type="entry name" value="Medium-chain alcohol dehydrogenases, catalytic domain"/>
    <property type="match status" value="1"/>
</dbReference>
<dbReference type="SUPFAM" id="SSF50129">
    <property type="entry name" value="GroES-like"/>
    <property type="match status" value="1"/>
</dbReference>
<protein>
    <submittedName>
        <fullName evidence="5">Alcohol dehydrogenase catalytic domain-containing protein</fullName>
    </submittedName>
</protein>
<name>A0AA96J7V0_9MICO</name>
<evidence type="ECO:0000256" key="3">
    <source>
        <dbReference type="ARBA" id="ARBA00022833"/>
    </source>
</evidence>
<keyword evidence="2" id="KW-0479">Metal-binding</keyword>
<dbReference type="PANTHER" id="PTHR42813">
    <property type="entry name" value="ZINC-TYPE ALCOHOL DEHYDROGENASE-LIKE"/>
    <property type="match status" value="1"/>
</dbReference>
<dbReference type="Pfam" id="PF08240">
    <property type="entry name" value="ADH_N"/>
    <property type="match status" value="1"/>
</dbReference>
<dbReference type="RefSeq" id="WP_313500767.1">
    <property type="nucleotide sequence ID" value="NZ_CP134879.1"/>
</dbReference>
<evidence type="ECO:0000256" key="2">
    <source>
        <dbReference type="ARBA" id="ARBA00022723"/>
    </source>
</evidence>
<dbReference type="GO" id="GO:0016491">
    <property type="term" value="F:oxidoreductase activity"/>
    <property type="evidence" value="ECO:0007669"/>
    <property type="project" value="InterPro"/>
</dbReference>
<feature type="domain" description="Enoyl reductase (ER)" evidence="4">
    <location>
        <begin position="10"/>
        <end position="347"/>
    </location>
</feature>
<keyword evidence="6" id="KW-1185">Reference proteome</keyword>
<dbReference type="Proteomes" id="UP001304125">
    <property type="component" value="Chromosome"/>
</dbReference>
<dbReference type="InterPro" id="IPR036291">
    <property type="entry name" value="NAD(P)-bd_dom_sf"/>
</dbReference>
<sequence>MKATYMFGAGDVRVIDAPMPVIQQPTDAIVRTVRACVCGSDLHPYHSLPTTEEGLSMGHELIAVVEEVGAEVKTLTKGDFVVVPFAFSDNTCVFCQEGMHTACVHGGWYGTPQAAGLQAEYARIPQADGSAVIVPGVDPETASDDLLASLLALSDVYLTGFHAAYMAQIKPGQTVAVVGDGAVGLSAVLAAKQLGADTVILMGRHESRTDLGREWGATHVVAERGAEGIAKVMEITNGEGAHAVLEAVGHMPAYEQSYGIVRPGGVISRVGVPQYEEAPIGFGSLFGKNARLAGGPAPVRAYLEDAIRQVLDGTINPGKVFDRVVSIDDVPTAYSAMDSRESLKVMVDPSL</sequence>
<proteinExistence type="predicted"/>
<dbReference type="InterPro" id="IPR011032">
    <property type="entry name" value="GroES-like_sf"/>
</dbReference>
<evidence type="ECO:0000313" key="6">
    <source>
        <dbReference type="Proteomes" id="UP001304125"/>
    </source>
</evidence>
<keyword evidence="3" id="KW-0862">Zinc</keyword>
<dbReference type="Gene3D" id="3.40.50.720">
    <property type="entry name" value="NAD(P)-binding Rossmann-like Domain"/>
    <property type="match status" value="1"/>
</dbReference>
<evidence type="ECO:0000259" key="4">
    <source>
        <dbReference type="SMART" id="SM00829"/>
    </source>
</evidence>
<dbReference type="EMBL" id="CP134879">
    <property type="protein sequence ID" value="WNM25587.1"/>
    <property type="molecule type" value="Genomic_DNA"/>
</dbReference>
<evidence type="ECO:0000256" key="1">
    <source>
        <dbReference type="ARBA" id="ARBA00001947"/>
    </source>
</evidence>
<dbReference type="GO" id="GO:0046872">
    <property type="term" value="F:metal ion binding"/>
    <property type="evidence" value="ECO:0007669"/>
    <property type="project" value="UniProtKB-KW"/>
</dbReference>
<dbReference type="InterPro" id="IPR020843">
    <property type="entry name" value="ER"/>
</dbReference>
<dbReference type="AlphaFoldDB" id="A0AA96J7V0"/>
<dbReference type="SUPFAM" id="SSF51735">
    <property type="entry name" value="NAD(P)-binding Rossmann-fold domains"/>
    <property type="match status" value="1"/>
</dbReference>
<dbReference type="Pfam" id="PF00107">
    <property type="entry name" value="ADH_zinc_N"/>
    <property type="match status" value="1"/>
</dbReference>
<comment type="cofactor">
    <cofactor evidence="1">
        <name>Zn(2+)</name>
        <dbReference type="ChEBI" id="CHEBI:29105"/>
    </cofactor>
</comment>
<dbReference type="InterPro" id="IPR013154">
    <property type="entry name" value="ADH-like_N"/>
</dbReference>
<dbReference type="PANTHER" id="PTHR42813:SF2">
    <property type="entry name" value="DEHYDROGENASE, ZINC-CONTAINING, PUTATIVE (AFU_ORTHOLOGUE AFUA_2G02810)-RELATED"/>
    <property type="match status" value="1"/>
</dbReference>